<dbReference type="FunFam" id="3.30.300.30:FF:000008">
    <property type="entry name" value="2,3-dihydroxybenzoate-AMP ligase"/>
    <property type="match status" value="1"/>
</dbReference>
<dbReference type="Gene3D" id="3.30.300.30">
    <property type="match status" value="1"/>
</dbReference>
<evidence type="ECO:0000313" key="5">
    <source>
        <dbReference type="EMBL" id="KAA9159622.1"/>
    </source>
</evidence>
<protein>
    <submittedName>
        <fullName evidence="5">Acyl--CoA ligase</fullName>
    </submittedName>
</protein>
<dbReference type="EMBL" id="VMNW02000028">
    <property type="protein sequence ID" value="KAA9159622.1"/>
    <property type="molecule type" value="Genomic_DNA"/>
</dbReference>
<dbReference type="InterPro" id="IPR000873">
    <property type="entry name" value="AMP-dep_synth/lig_dom"/>
</dbReference>
<reference evidence="5" key="1">
    <citation type="submission" date="2019-09" db="EMBL/GenBank/DDBJ databases">
        <authorList>
            <person name="Teo W.F.A."/>
            <person name="Duangmal K."/>
        </authorList>
    </citation>
    <scope>NUCLEOTIDE SEQUENCE [LARGE SCALE GENOMIC DNA]</scope>
    <source>
        <strain evidence="5">K81G1</strain>
    </source>
</reference>
<gene>
    <name evidence="5" type="ORF">FPZ12_019835</name>
</gene>
<keyword evidence="6" id="KW-1185">Reference proteome</keyword>
<comment type="caution">
    <text evidence="5">The sequence shown here is derived from an EMBL/GenBank/DDBJ whole genome shotgun (WGS) entry which is preliminary data.</text>
</comment>
<feature type="domain" description="AMP-dependent synthetase/ligase" evidence="3">
    <location>
        <begin position="53"/>
        <end position="426"/>
    </location>
</feature>
<dbReference type="PROSITE" id="PS00455">
    <property type="entry name" value="AMP_BINDING"/>
    <property type="match status" value="1"/>
</dbReference>
<dbReference type="PANTHER" id="PTHR43767:SF1">
    <property type="entry name" value="NONRIBOSOMAL PEPTIDE SYNTHASE PES1 (EUROFUNG)-RELATED"/>
    <property type="match status" value="1"/>
</dbReference>
<comment type="similarity">
    <text evidence="1">Belongs to the ATP-dependent AMP-binding enzyme family.</text>
</comment>
<dbReference type="InterPro" id="IPR042099">
    <property type="entry name" value="ANL_N_sf"/>
</dbReference>
<dbReference type="AlphaFoldDB" id="A0A5N0V087"/>
<dbReference type="PANTHER" id="PTHR43767">
    <property type="entry name" value="LONG-CHAIN-FATTY-ACID--COA LIGASE"/>
    <property type="match status" value="1"/>
</dbReference>
<keyword evidence="2 5" id="KW-0436">Ligase</keyword>
<dbReference type="InterPro" id="IPR045851">
    <property type="entry name" value="AMP-bd_C_sf"/>
</dbReference>
<evidence type="ECO:0000259" key="4">
    <source>
        <dbReference type="Pfam" id="PF13193"/>
    </source>
</evidence>
<dbReference type="Gene3D" id="3.40.50.12780">
    <property type="entry name" value="N-terminal domain of ligase-like"/>
    <property type="match status" value="1"/>
</dbReference>
<proteinExistence type="inferred from homology"/>
<sequence length="568" mass="60842">MTDTLSRAALTERFTAPGQPFEIGEREVRGIPMRVFTAGPQTLREIALSLGAFGERPFLVFRDERWTYAEQARIIAGLARCLREEYGLRKGDRVAVSMRNYPEWTPVFWATQLLGIVLVPLNAWWTAPELRYAIEDAGARLVIVDGERAALLAPHLDSLGNPPLVEVRGTGTTGRGWDELLASLDPAAEPPDADVEPDDDATILYTSGTTGQPKGAIGTHRNHCTNLFNTALSAFVSGAMANGGEPVVPDPAAPQPGGLCTFPLFHIAGITSIGYTAMVGGKLVTQYKWDRDEARALVRRERLTAVSGVPTVIRSLLDDAAEDTDGLGTLAGISMGGAPVPPDLVGGVDQVFDALVAPSNGYGLTETTSAVVANVGSDYVARPDSVGRCQPGTEVRVVDPGTGEDVGEGEIGELWFRGPNIVRGYWKNPEATAAAFTDGWFHTGDLGRVSEGWVFVVDRMKDVIIRGGENIYCAEVEAVLFRHPAVEDVTVVGVPHPTLGEEAVAVVVPREGMSVTAEEIRRHVAAGLAAFKVPAHVLIRSEPLPRTPSGKVLKRDLRPVLAAEVEAR</sequence>
<accession>A0A5N0V087</accession>
<evidence type="ECO:0000313" key="6">
    <source>
        <dbReference type="Proteomes" id="UP000319769"/>
    </source>
</evidence>
<dbReference type="InterPro" id="IPR025110">
    <property type="entry name" value="AMP-bd_C"/>
</dbReference>
<dbReference type="OrthoDB" id="9803968at2"/>
<dbReference type="InterPro" id="IPR050237">
    <property type="entry name" value="ATP-dep_AMP-bd_enzyme"/>
</dbReference>
<dbReference type="RefSeq" id="WP_144749769.1">
    <property type="nucleotide sequence ID" value="NZ_VMNW02000028.1"/>
</dbReference>
<dbReference type="Pfam" id="PF13193">
    <property type="entry name" value="AMP-binding_C"/>
    <property type="match status" value="1"/>
</dbReference>
<organism evidence="5 6">
    <name type="scientific">Amycolatopsis acidicola</name>
    <dbReference type="NCBI Taxonomy" id="2596893"/>
    <lineage>
        <taxon>Bacteria</taxon>
        <taxon>Bacillati</taxon>
        <taxon>Actinomycetota</taxon>
        <taxon>Actinomycetes</taxon>
        <taxon>Pseudonocardiales</taxon>
        <taxon>Pseudonocardiaceae</taxon>
        <taxon>Amycolatopsis</taxon>
    </lineage>
</organism>
<evidence type="ECO:0000256" key="1">
    <source>
        <dbReference type="ARBA" id="ARBA00006432"/>
    </source>
</evidence>
<feature type="domain" description="AMP-binding enzyme C-terminal" evidence="4">
    <location>
        <begin position="475"/>
        <end position="551"/>
    </location>
</feature>
<dbReference type="InterPro" id="IPR020845">
    <property type="entry name" value="AMP-binding_CS"/>
</dbReference>
<dbReference type="GO" id="GO:0016878">
    <property type="term" value="F:acid-thiol ligase activity"/>
    <property type="evidence" value="ECO:0007669"/>
    <property type="project" value="UniProtKB-ARBA"/>
</dbReference>
<dbReference type="SUPFAM" id="SSF56801">
    <property type="entry name" value="Acetyl-CoA synthetase-like"/>
    <property type="match status" value="1"/>
</dbReference>
<evidence type="ECO:0000259" key="3">
    <source>
        <dbReference type="Pfam" id="PF00501"/>
    </source>
</evidence>
<evidence type="ECO:0000256" key="2">
    <source>
        <dbReference type="ARBA" id="ARBA00022598"/>
    </source>
</evidence>
<name>A0A5N0V087_9PSEU</name>
<dbReference type="Pfam" id="PF00501">
    <property type="entry name" value="AMP-binding"/>
    <property type="match status" value="1"/>
</dbReference>
<dbReference type="Proteomes" id="UP000319769">
    <property type="component" value="Unassembled WGS sequence"/>
</dbReference>